<dbReference type="Proteomes" id="UP001443914">
    <property type="component" value="Unassembled WGS sequence"/>
</dbReference>
<feature type="compositionally biased region" description="Basic and acidic residues" evidence="1">
    <location>
        <begin position="120"/>
        <end position="141"/>
    </location>
</feature>
<feature type="domain" description="Myb-like" evidence="2">
    <location>
        <begin position="66"/>
        <end position="119"/>
    </location>
</feature>
<evidence type="ECO:0000256" key="1">
    <source>
        <dbReference type="SAM" id="MobiDB-lite"/>
    </source>
</evidence>
<evidence type="ECO:0000313" key="3">
    <source>
        <dbReference type="EMBL" id="KAK9672209.1"/>
    </source>
</evidence>
<sequence length="256" mass="28254">MAASANPSNNQEQQQQQQQSFFNGGSVNGNSNNNNNNNSCNGNGGNSGTNYENSGVLAGIKHNPGISTDWTAEEQAILDDGLVKYASEINVVRYAKIALSMPNKTVRDIALRCRWLNKKEVSKRRKEDHSRKSKDKREKVTENTSKPPHLASRPSSHPYAVPAVPDDNEDGVSYEAIGGPTGELLKQNQQLFQQISANFSSFQVQDNISLFCQARDNLAKIMNSMSDTPEIMKQMPPLPVKLNEELANTILPRTSH</sequence>
<dbReference type="InterPro" id="IPR009057">
    <property type="entry name" value="Homeodomain-like_sf"/>
</dbReference>
<dbReference type="SMART" id="SM00717">
    <property type="entry name" value="SANT"/>
    <property type="match status" value="1"/>
</dbReference>
<feature type="region of interest" description="Disordered" evidence="1">
    <location>
        <begin position="1"/>
        <end position="47"/>
    </location>
</feature>
<name>A0AAW1H853_SAPOF</name>
<accession>A0AAW1H853</accession>
<evidence type="ECO:0000259" key="2">
    <source>
        <dbReference type="SMART" id="SM00717"/>
    </source>
</evidence>
<comment type="caution">
    <text evidence="3">The sequence shown here is derived from an EMBL/GenBank/DDBJ whole genome shotgun (WGS) entry which is preliminary data.</text>
</comment>
<organism evidence="3 4">
    <name type="scientific">Saponaria officinalis</name>
    <name type="common">Common soapwort</name>
    <name type="synonym">Lychnis saponaria</name>
    <dbReference type="NCBI Taxonomy" id="3572"/>
    <lineage>
        <taxon>Eukaryota</taxon>
        <taxon>Viridiplantae</taxon>
        <taxon>Streptophyta</taxon>
        <taxon>Embryophyta</taxon>
        <taxon>Tracheophyta</taxon>
        <taxon>Spermatophyta</taxon>
        <taxon>Magnoliopsida</taxon>
        <taxon>eudicotyledons</taxon>
        <taxon>Gunneridae</taxon>
        <taxon>Pentapetalae</taxon>
        <taxon>Caryophyllales</taxon>
        <taxon>Caryophyllaceae</taxon>
        <taxon>Caryophylleae</taxon>
        <taxon>Saponaria</taxon>
    </lineage>
</organism>
<dbReference type="SUPFAM" id="SSF46689">
    <property type="entry name" value="Homeodomain-like"/>
    <property type="match status" value="1"/>
</dbReference>
<evidence type="ECO:0000313" key="4">
    <source>
        <dbReference type="Proteomes" id="UP001443914"/>
    </source>
</evidence>
<keyword evidence="4" id="KW-1185">Reference proteome</keyword>
<dbReference type="CDD" id="cd00167">
    <property type="entry name" value="SANT"/>
    <property type="match status" value="1"/>
</dbReference>
<proteinExistence type="predicted"/>
<dbReference type="Gene3D" id="1.10.10.60">
    <property type="entry name" value="Homeodomain-like"/>
    <property type="match status" value="1"/>
</dbReference>
<dbReference type="Pfam" id="PF12579">
    <property type="entry name" value="DUF3755"/>
    <property type="match status" value="1"/>
</dbReference>
<protein>
    <recommendedName>
        <fullName evidence="2">Myb-like domain-containing protein</fullName>
    </recommendedName>
</protein>
<dbReference type="AlphaFoldDB" id="A0AAW1H853"/>
<gene>
    <name evidence="3" type="ORF">RND81_12G084500</name>
</gene>
<dbReference type="PANTHER" id="PTHR14000">
    <property type="entry name" value="FINGER CCCH DOMAIN PROTEIN, PUTATIVE (DUF3755)-RELATED"/>
    <property type="match status" value="1"/>
</dbReference>
<dbReference type="EMBL" id="JBDFQZ010000012">
    <property type="protein sequence ID" value="KAK9672209.1"/>
    <property type="molecule type" value="Genomic_DNA"/>
</dbReference>
<reference evidence="3" key="1">
    <citation type="submission" date="2024-03" db="EMBL/GenBank/DDBJ databases">
        <title>WGS assembly of Saponaria officinalis var. Norfolk2.</title>
        <authorList>
            <person name="Jenkins J."/>
            <person name="Shu S."/>
            <person name="Grimwood J."/>
            <person name="Barry K."/>
            <person name="Goodstein D."/>
            <person name="Schmutz J."/>
            <person name="Leebens-Mack J."/>
            <person name="Osbourn A."/>
        </authorList>
    </citation>
    <scope>NUCLEOTIDE SEQUENCE [LARGE SCALE GENOMIC DNA]</scope>
    <source>
        <strain evidence="3">JIC</strain>
    </source>
</reference>
<dbReference type="PANTHER" id="PTHR14000:SF1">
    <property type="entry name" value="HISTONE H2A DEUBIQUITINASE (DUF3755)"/>
    <property type="match status" value="1"/>
</dbReference>
<dbReference type="InterPro" id="IPR022228">
    <property type="entry name" value="DUF3755"/>
</dbReference>
<feature type="compositionally biased region" description="Low complexity" evidence="1">
    <location>
        <begin position="1"/>
        <end position="41"/>
    </location>
</feature>
<feature type="region of interest" description="Disordered" evidence="1">
    <location>
        <begin position="120"/>
        <end position="178"/>
    </location>
</feature>
<dbReference type="InterPro" id="IPR001005">
    <property type="entry name" value="SANT/Myb"/>
</dbReference>